<dbReference type="SUPFAM" id="SSF88659">
    <property type="entry name" value="Sigma3 and sigma4 domains of RNA polymerase sigma factors"/>
    <property type="match status" value="1"/>
</dbReference>
<dbReference type="Proteomes" id="UP001501588">
    <property type="component" value="Unassembled WGS sequence"/>
</dbReference>
<evidence type="ECO:0000259" key="6">
    <source>
        <dbReference type="Pfam" id="PF22029"/>
    </source>
</evidence>
<comment type="similarity">
    <text evidence="1">Belongs to the sigma-70 factor family. ECF subfamily.</text>
</comment>
<keyword evidence="8" id="KW-1185">Reference proteome</keyword>
<dbReference type="Gene3D" id="1.10.10.10">
    <property type="entry name" value="Winged helix-like DNA-binding domain superfamily/Winged helix DNA-binding domain"/>
    <property type="match status" value="1"/>
</dbReference>
<evidence type="ECO:0000256" key="2">
    <source>
        <dbReference type="ARBA" id="ARBA00023015"/>
    </source>
</evidence>
<dbReference type="Pfam" id="PF22029">
    <property type="entry name" value="PhyR_sigma2"/>
    <property type="match status" value="1"/>
</dbReference>
<dbReference type="InterPro" id="IPR036388">
    <property type="entry name" value="WH-like_DNA-bd_sf"/>
</dbReference>
<proteinExistence type="inferred from homology"/>
<accession>A0ABP3Q4I5</accession>
<keyword evidence="3" id="KW-0731">Sigma factor</keyword>
<dbReference type="InterPro" id="IPR013325">
    <property type="entry name" value="RNA_pol_sigma_r2"/>
</dbReference>
<dbReference type="SUPFAM" id="SSF88946">
    <property type="entry name" value="Sigma2 domain of RNA polymerase sigma factors"/>
    <property type="match status" value="1"/>
</dbReference>
<dbReference type="NCBIfam" id="TIGR02937">
    <property type="entry name" value="sigma70-ECF"/>
    <property type="match status" value="1"/>
</dbReference>
<organism evidence="7 8">
    <name type="scientific">Craurococcus roseus</name>
    <dbReference type="NCBI Taxonomy" id="77585"/>
    <lineage>
        <taxon>Bacteria</taxon>
        <taxon>Pseudomonadati</taxon>
        <taxon>Pseudomonadota</taxon>
        <taxon>Alphaproteobacteria</taxon>
        <taxon>Acetobacterales</taxon>
        <taxon>Acetobacteraceae</taxon>
        <taxon>Craurococcus</taxon>
    </lineage>
</organism>
<keyword evidence="2" id="KW-0805">Transcription regulation</keyword>
<dbReference type="EMBL" id="BAAAFZ010000017">
    <property type="protein sequence ID" value="GAA0578836.1"/>
    <property type="molecule type" value="Genomic_DNA"/>
</dbReference>
<feature type="domain" description="PhyR sigma2" evidence="6">
    <location>
        <begin position="20"/>
        <end position="73"/>
    </location>
</feature>
<evidence type="ECO:0000256" key="3">
    <source>
        <dbReference type="ARBA" id="ARBA00023082"/>
    </source>
</evidence>
<evidence type="ECO:0000259" key="5">
    <source>
        <dbReference type="Pfam" id="PF08281"/>
    </source>
</evidence>
<dbReference type="InterPro" id="IPR013249">
    <property type="entry name" value="RNA_pol_sigma70_r4_t2"/>
</dbReference>
<dbReference type="PANTHER" id="PTHR43133">
    <property type="entry name" value="RNA POLYMERASE ECF-TYPE SIGMA FACTO"/>
    <property type="match status" value="1"/>
</dbReference>
<comment type="caution">
    <text evidence="7">The sequence shown here is derived from an EMBL/GenBank/DDBJ whole genome shotgun (WGS) entry which is preliminary data.</text>
</comment>
<protein>
    <submittedName>
        <fullName evidence="7">Sigma-70 family RNA polymerase sigma factor</fullName>
    </submittedName>
</protein>
<dbReference type="CDD" id="cd06171">
    <property type="entry name" value="Sigma70_r4"/>
    <property type="match status" value="1"/>
</dbReference>
<dbReference type="InterPro" id="IPR013324">
    <property type="entry name" value="RNA_pol_sigma_r3/r4-like"/>
</dbReference>
<dbReference type="PANTHER" id="PTHR43133:SF25">
    <property type="entry name" value="RNA POLYMERASE SIGMA FACTOR RFAY-RELATED"/>
    <property type="match status" value="1"/>
</dbReference>
<evidence type="ECO:0000256" key="4">
    <source>
        <dbReference type="ARBA" id="ARBA00023163"/>
    </source>
</evidence>
<dbReference type="InterPro" id="IPR014284">
    <property type="entry name" value="RNA_pol_sigma-70_dom"/>
</dbReference>
<keyword evidence="4" id="KW-0804">Transcription</keyword>
<evidence type="ECO:0000313" key="8">
    <source>
        <dbReference type="Proteomes" id="UP001501588"/>
    </source>
</evidence>
<reference evidence="8" key="1">
    <citation type="journal article" date="2019" name="Int. J. Syst. Evol. Microbiol.">
        <title>The Global Catalogue of Microorganisms (GCM) 10K type strain sequencing project: providing services to taxonomists for standard genome sequencing and annotation.</title>
        <authorList>
            <consortium name="The Broad Institute Genomics Platform"/>
            <consortium name="The Broad Institute Genome Sequencing Center for Infectious Disease"/>
            <person name="Wu L."/>
            <person name="Ma J."/>
        </authorList>
    </citation>
    <scope>NUCLEOTIDE SEQUENCE [LARGE SCALE GENOMIC DNA]</scope>
    <source>
        <strain evidence="8">JCM 9933</strain>
    </source>
</reference>
<feature type="domain" description="RNA polymerase sigma factor 70 region 4 type 2" evidence="5">
    <location>
        <begin position="115"/>
        <end position="166"/>
    </location>
</feature>
<name>A0ABP3Q4I5_9PROT</name>
<dbReference type="Pfam" id="PF08281">
    <property type="entry name" value="Sigma70_r4_2"/>
    <property type="match status" value="1"/>
</dbReference>
<dbReference type="InterPro" id="IPR039425">
    <property type="entry name" value="RNA_pol_sigma-70-like"/>
</dbReference>
<dbReference type="Gene3D" id="1.10.1740.10">
    <property type="match status" value="1"/>
</dbReference>
<evidence type="ECO:0000313" key="7">
    <source>
        <dbReference type="EMBL" id="GAA0578836.1"/>
    </source>
</evidence>
<evidence type="ECO:0000256" key="1">
    <source>
        <dbReference type="ARBA" id="ARBA00010641"/>
    </source>
</evidence>
<sequence length="187" mass="20691">MPNGTPVQEDASRMDRDARIEATIPALRRFAWSLVRDQHAADDLVQDCLERALGSWRLRRAEGDLKAWLFTILYNTHIDGRRREARRARLLGDVAGASERATGGDAPDHAVQFAEVLRHLDALPEEQRAVLLLVGVEGLGYEEAARVLGVPVGTVMSRLSRGRERLRRLTEEGGEAPPAGSRLRVVG</sequence>
<gene>
    <name evidence="7" type="ORF">GCM10009416_16630</name>
</gene>
<dbReference type="InterPro" id="IPR053866">
    <property type="entry name" value="PhyR_sigma2"/>
</dbReference>